<sequence>MESTNDLVTKNFEAYPDVAADILNVLLYEGKNEIKEENLLASPTETLYQGEKKLRNQLEDIAKYDMADGEIRTVYLFANQTKKDPDMLLRKAGYIGGIYREQYEKKTQNRFPVIELVLYWGKRRWNENRSVHEIFRDKKLPAKTMSYVDDLKLHVFELRNLPEKVRKRFQSDMRIVVDYLAEGKDYRSEQKVVHKEALIKLLRVLSGDENVEDTEAILQEMNVKEEDEISMCELFDQYIRKGKREGRIEGRAEVIPAMIRTCKRFHISYQDTADSIRRELKLPDSEIEENMKLYW</sequence>
<gene>
    <name evidence="2" type="ORF">OCV77_14350</name>
</gene>
<evidence type="ECO:0000313" key="3">
    <source>
        <dbReference type="Proteomes" id="UP001652432"/>
    </source>
</evidence>
<proteinExistence type="predicted"/>
<dbReference type="Pfam" id="PF04754">
    <property type="entry name" value="Transposase_31"/>
    <property type="match status" value="1"/>
</dbReference>
<comment type="caution">
    <text evidence="2">The sequence shown here is derived from an EMBL/GenBank/DDBJ whole genome shotgun (WGS) entry which is preliminary data.</text>
</comment>
<feature type="domain" description="Transposase (putative) YhgA-like" evidence="1">
    <location>
        <begin position="8"/>
        <end position="165"/>
    </location>
</feature>
<keyword evidence="3" id="KW-1185">Reference proteome</keyword>
<name>A0ABT2T5X2_9FIRM</name>
<dbReference type="RefSeq" id="WP_262575685.1">
    <property type="nucleotide sequence ID" value="NZ_JAOQKJ010000015.1"/>
</dbReference>
<evidence type="ECO:0000259" key="1">
    <source>
        <dbReference type="Pfam" id="PF04754"/>
    </source>
</evidence>
<accession>A0ABT2T5X2</accession>
<dbReference type="Proteomes" id="UP001652432">
    <property type="component" value="Unassembled WGS sequence"/>
</dbReference>
<organism evidence="2 3">
    <name type="scientific">Suilimivivens aceti</name>
    <dbReference type="NCBI Taxonomy" id="2981774"/>
    <lineage>
        <taxon>Bacteria</taxon>
        <taxon>Bacillati</taxon>
        <taxon>Bacillota</taxon>
        <taxon>Clostridia</taxon>
        <taxon>Lachnospirales</taxon>
        <taxon>Lachnospiraceae</taxon>
        <taxon>Suilimivivens</taxon>
    </lineage>
</organism>
<reference evidence="2 3" key="1">
    <citation type="journal article" date="2021" name="ISME Commun">
        <title>Automated analysis of genomic sequences facilitates high-throughput and comprehensive description of bacteria.</title>
        <authorList>
            <person name="Hitch T.C.A."/>
        </authorList>
    </citation>
    <scope>NUCLEOTIDE SEQUENCE [LARGE SCALE GENOMIC DNA]</scope>
    <source>
        <strain evidence="2 3">Sanger_18</strain>
    </source>
</reference>
<evidence type="ECO:0000313" key="2">
    <source>
        <dbReference type="EMBL" id="MCU6745653.1"/>
    </source>
</evidence>
<dbReference type="EMBL" id="JAOQKJ010000015">
    <property type="protein sequence ID" value="MCU6745653.1"/>
    <property type="molecule type" value="Genomic_DNA"/>
</dbReference>
<dbReference type="InterPro" id="IPR006842">
    <property type="entry name" value="Transposase_31"/>
</dbReference>
<protein>
    <submittedName>
        <fullName evidence="2">Rpn family recombination-promoting nuclease/putative transposase</fullName>
    </submittedName>
</protein>